<evidence type="ECO:0000256" key="2">
    <source>
        <dbReference type="SAM" id="Phobius"/>
    </source>
</evidence>
<dbReference type="InterPro" id="IPR005175">
    <property type="entry name" value="PPC_dom"/>
</dbReference>
<dbReference type="PROSITE" id="PS51742">
    <property type="entry name" value="PPC"/>
    <property type="match status" value="1"/>
</dbReference>
<evidence type="ECO:0000313" key="6">
    <source>
        <dbReference type="Proteomes" id="UP001146793"/>
    </source>
</evidence>
<feature type="transmembrane region" description="Helical" evidence="2">
    <location>
        <begin position="39"/>
        <end position="59"/>
    </location>
</feature>
<dbReference type="EMBL" id="JAOAOG010000315">
    <property type="protein sequence ID" value="KAJ6229929.1"/>
    <property type="molecule type" value="Genomic_DNA"/>
</dbReference>
<dbReference type="EMBL" id="JANTQA010000063">
    <property type="protein sequence ID" value="KAJ3426596.1"/>
    <property type="molecule type" value="Genomic_DNA"/>
</dbReference>
<accession>A0AAV7YDG1</accession>
<proteinExistence type="predicted"/>
<reference evidence="5" key="1">
    <citation type="submission" date="2022-08" db="EMBL/GenBank/DDBJ databases">
        <title>Novel sulfate-reducing endosymbionts in the free-living metamonad Anaeramoeba.</title>
        <authorList>
            <person name="Jerlstrom-Hultqvist J."/>
            <person name="Cepicka I."/>
            <person name="Gallot-Lavallee L."/>
            <person name="Salas-Leiva D."/>
            <person name="Curtis B.A."/>
            <person name="Zahonova K."/>
            <person name="Pipaliya S."/>
            <person name="Dacks J."/>
            <person name="Roger A.J."/>
        </authorList>
    </citation>
    <scope>NUCLEOTIDE SEQUENCE</scope>
    <source>
        <strain evidence="5">Schooner1</strain>
    </source>
</reference>
<dbReference type="PANTHER" id="PTHR34988">
    <property type="entry name" value="PROTEIN, PUTATIVE-RELATED"/>
    <property type="match status" value="1"/>
</dbReference>
<evidence type="ECO:0000313" key="5">
    <source>
        <dbReference type="EMBL" id="KAJ6229929.1"/>
    </source>
</evidence>
<keyword evidence="7" id="KW-1185">Reference proteome</keyword>
<evidence type="ECO:0000259" key="3">
    <source>
        <dbReference type="PROSITE" id="PS51742"/>
    </source>
</evidence>
<dbReference type="Proteomes" id="UP001146793">
    <property type="component" value="Unassembled WGS sequence"/>
</dbReference>
<dbReference type="SUPFAM" id="SSF117856">
    <property type="entry name" value="AF0104/ALDC/Ptd012-like"/>
    <property type="match status" value="1"/>
</dbReference>
<keyword evidence="2" id="KW-0472">Membrane</keyword>
<reference evidence="4" key="2">
    <citation type="submission" date="2022-08" db="EMBL/GenBank/DDBJ databases">
        <title>Novel sulphate-reducing endosymbionts in the free-living metamonad Anaeramoeba.</title>
        <authorList>
            <person name="Jerlstrom-Hultqvist J."/>
            <person name="Cepicka I."/>
            <person name="Gallot-Lavallee L."/>
            <person name="Salas-Leiva D."/>
            <person name="Curtis B.A."/>
            <person name="Zahonova K."/>
            <person name="Pipaliya S."/>
            <person name="Dacks J."/>
            <person name="Roger A.J."/>
        </authorList>
    </citation>
    <scope>NUCLEOTIDE SEQUENCE</scope>
    <source>
        <strain evidence="4">Busselton2</strain>
    </source>
</reference>
<feature type="domain" description="PPC" evidence="3">
    <location>
        <begin position="63"/>
        <end position="195"/>
    </location>
</feature>
<dbReference type="PANTHER" id="PTHR34988:SF1">
    <property type="entry name" value="DNA-BINDING PROTEIN"/>
    <property type="match status" value="1"/>
</dbReference>
<keyword evidence="2" id="KW-1133">Transmembrane helix</keyword>
<sequence>MSSTSKQQSEDNSDSQNSESKKLITGSKSDKSSNFWKKMFVVILVIFVLFSFVVSVYLLSVPKKTMAEHYTFRLIPGDDLYDKIQEFVNKHDVKAGVVLSSVGSLTHVTIRLSDRSNYTQYDGHFEIVSLTGTVSSYGSHLHMSFSDPDGVTLGGHLVPGCTIFTTAEMAIAAYPNVVYKREFDPKSGYNELVIKPKYGIWWK</sequence>
<gene>
    <name evidence="4" type="ORF">M0812_26162</name>
    <name evidence="5" type="ORF">M0813_07150</name>
</gene>
<evidence type="ECO:0000313" key="4">
    <source>
        <dbReference type="EMBL" id="KAJ3426596.1"/>
    </source>
</evidence>
<evidence type="ECO:0000256" key="1">
    <source>
        <dbReference type="SAM" id="MobiDB-lite"/>
    </source>
</evidence>
<dbReference type="Proteomes" id="UP001150062">
    <property type="component" value="Unassembled WGS sequence"/>
</dbReference>
<keyword evidence="2" id="KW-0812">Transmembrane</keyword>
<dbReference type="Pfam" id="PF03479">
    <property type="entry name" value="PCC"/>
    <property type="match status" value="1"/>
</dbReference>
<dbReference type="AlphaFoldDB" id="A0AAV7YDG1"/>
<dbReference type="CDD" id="cd11378">
    <property type="entry name" value="DUF296"/>
    <property type="match status" value="1"/>
</dbReference>
<comment type="caution">
    <text evidence="4">The sequence shown here is derived from an EMBL/GenBank/DDBJ whole genome shotgun (WGS) entry which is preliminary data.</text>
</comment>
<dbReference type="Gene3D" id="3.30.1330.80">
    <property type="entry name" value="Hypothetical protein, similar to alpha- acetolactate decarboxylase, domain 2"/>
    <property type="match status" value="1"/>
</dbReference>
<organism evidence="4 6">
    <name type="scientific">Anaeramoeba flamelloides</name>
    <dbReference type="NCBI Taxonomy" id="1746091"/>
    <lineage>
        <taxon>Eukaryota</taxon>
        <taxon>Metamonada</taxon>
        <taxon>Anaeramoebidae</taxon>
        <taxon>Anaeramoeba</taxon>
    </lineage>
</organism>
<evidence type="ECO:0000313" key="7">
    <source>
        <dbReference type="Proteomes" id="UP001150062"/>
    </source>
</evidence>
<feature type="region of interest" description="Disordered" evidence="1">
    <location>
        <begin position="1"/>
        <end position="30"/>
    </location>
</feature>
<protein>
    <recommendedName>
        <fullName evidence="3">PPC domain-containing protein</fullName>
    </recommendedName>
</protein>
<name>A0AAV7YDG1_9EUKA</name>